<dbReference type="Proteomes" id="UP000790787">
    <property type="component" value="Chromosome 22"/>
</dbReference>
<organism evidence="1 2">
    <name type="scientific">Nicotiana tabacum</name>
    <name type="common">Common tobacco</name>
    <dbReference type="NCBI Taxonomy" id="4097"/>
    <lineage>
        <taxon>Eukaryota</taxon>
        <taxon>Viridiplantae</taxon>
        <taxon>Streptophyta</taxon>
        <taxon>Embryophyta</taxon>
        <taxon>Tracheophyta</taxon>
        <taxon>Spermatophyta</taxon>
        <taxon>Magnoliopsida</taxon>
        <taxon>eudicotyledons</taxon>
        <taxon>Gunneridae</taxon>
        <taxon>Pentapetalae</taxon>
        <taxon>asterids</taxon>
        <taxon>lamiids</taxon>
        <taxon>Solanales</taxon>
        <taxon>Solanaceae</taxon>
        <taxon>Nicotianoideae</taxon>
        <taxon>Nicotianeae</taxon>
        <taxon>Nicotiana</taxon>
    </lineage>
</organism>
<evidence type="ECO:0000313" key="2">
    <source>
        <dbReference type="RefSeq" id="XP_075098885.1"/>
    </source>
</evidence>
<reference evidence="2" key="2">
    <citation type="submission" date="2025-08" db="UniProtKB">
        <authorList>
            <consortium name="RefSeq"/>
        </authorList>
    </citation>
    <scope>IDENTIFICATION</scope>
    <source>
        <tissue evidence="2">Leaf</tissue>
    </source>
</reference>
<keyword evidence="1" id="KW-1185">Reference proteome</keyword>
<gene>
    <name evidence="2" type="primary">LOC142175788</name>
</gene>
<accession>A0AC58TNS1</accession>
<reference evidence="1" key="1">
    <citation type="journal article" date="2014" name="Nat. Commun.">
        <title>The tobacco genome sequence and its comparison with those of tomato and potato.</title>
        <authorList>
            <person name="Sierro N."/>
            <person name="Battey J.N."/>
            <person name="Ouadi S."/>
            <person name="Bakaher N."/>
            <person name="Bovet L."/>
            <person name="Willig A."/>
            <person name="Goepfert S."/>
            <person name="Peitsch M.C."/>
            <person name="Ivanov N.V."/>
        </authorList>
    </citation>
    <scope>NUCLEOTIDE SEQUENCE [LARGE SCALE GENOMIC DNA]</scope>
</reference>
<name>A0AC58TNS1_TOBAC</name>
<sequence>MSPKNKVEREYMSRVPYVNAIGILMYAIVCTRPDISHDIKVEDSQYLVGYCDSDYAGDLDKRRSTTGYVFTFTNAPVSWKSSLQSMVVLSTIETQYMAIRRL</sequence>
<dbReference type="RefSeq" id="XP_075098885.1">
    <property type="nucleotide sequence ID" value="XM_075242784.1"/>
</dbReference>
<evidence type="ECO:0000313" key="1">
    <source>
        <dbReference type="Proteomes" id="UP000790787"/>
    </source>
</evidence>
<protein>
    <submittedName>
        <fullName evidence="2">Secreted RxLR effector protein 161-like</fullName>
    </submittedName>
</protein>
<proteinExistence type="predicted"/>